<keyword evidence="5 8" id="KW-0472">Membrane</keyword>
<evidence type="ECO:0000256" key="8">
    <source>
        <dbReference type="SAM" id="Phobius"/>
    </source>
</evidence>
<dbReference type="Pfam" id="PF00001">
    <property type="entry name" value="7tm_1"/>
    <property type="match status" value="1"/>
</dbReference>
<keyword evidence="11" id="KW-1185">Reference proteome</keyword>
<proteinExistence type="predicted"/>
<dbReference type="CDD" id="cd00637">
    <property type="entry name" value="7tm_classA_rhodopsin-like"/>
    <property type="match status" value="1"/>
</dbReference>
<dbReference type="InterPro" id="IPR000276">
    <property type="entry name" value="GPCR_Rhodpsn"/>
</dbReference>
<feature type="transmembrane region" description="Helical" evidence="8">
    <location>
        <begin position="289"/>
        <end position="311"/>
    </location>
</feature>
<feature type="transmembrane region" description="Helical" evidence="8">
    <location>
        <begin position="12"/>
        <end position="40"/>
    </location>
</feature>
<dbReference type="PRINTS" id="PR00237">
    <property type="entry name" value="GPCRRHODOPSN"/>
</dbReference>
<dbReference type="Proteomes" id="UP001201812">
    <property type="component" value="Unassembled WGS sequence"/>
</dbReference>
<comment type="subcellular location">
    <subcellularLocation>
        <location evidence="1">Membrane</location>
        <topology evidence="1">Multi-pass membrane protein</topology>
    </subcellularLocation>
</comment>
<dbReference type="PANTHER" id="PTHR45695:SF15">
    <property type="entry name" value="OPSIN RH2"/>
    <property type="match status" value="1"/>
</dbReference>
<feature type="transmembrane region" description="Helical" evidence="8">
    <location>
        <begin position="127"/>
        <end position="147"/>
    </location>
</feature>
<evidence type="ECO:0000256" key="7">
    <source>
        <dbReference type="ARBA" id="ARBA00023224"/>
    </source>
</evidence>
<dbReference type="Gene3D" id="1.20.1070.10">
    <property type="entry name" value="Rhodopsin 7-helix transmembrane proteins"/>
    <property type="match status" value="1"/>
</dbReference>
<accession>A0AAD4MQE7</accession>
<evidence type="ECO:0000313" key="11">
    <source>
        <dbReference type="Proteomes" id="UP001201812"/>
    </source>
</evidence>
<evidence type="ECO:0000313" key="10">
    <source>
        <dbReference type="EMBL" id="KAI1702615.1"/>
    </source>
</evidence>
<dbReference type="GO" id="GO:0005886">
    <property type="term" value="C:plasma membrane"/>
    <property type="evidence" value="ECO:0007669"/>
    <property type="project" value="TreeGrafter"/>
</dbReference>
<dbReference type="GO" id="GO:0004930">
    <property type="term" value="F:G protein-coupled receptor activity"/>
    <property type="evidence" value="ECO:0007669"/>
    <property type="project" value="UniProtKB-KW"/>
</dbReference>
<reference evidence="10" key="1">
    <citation type="submission" date="2022-01" db="EMBL/GenBank/DDBJ databases">
        <title>Genome Sequence Resource for Two Populations of Ditylenchus destructor, the Migratory Endoparasitic Phytonematode.</title>
        <authorList>
            <person name="Zhang H."/>
            <person name="Lin R."/>
            <person name="Xie B."/>
        </authorList>
    </citation>
    <scope>NUCLEOTIDE SEQUENCE</scope>
    <source>
        <strain evidence="10">BazhouSP</strain>
    </source>
</reference>
<dbReference type="PROSITE" id="PS50262">
    <property type="entry name" value="G_PROTEIN_RECEP_F1_2"/>
    <property type="match status" value="1"/>
</dbReference>
<evidence type="ECO:0000256" key="6">
    <source>
        <dbReference type="ARBA" id="ARBA00023170"/>
    </source>
</evidence>
<evidence type="ECO:0000256" key="4">
    <source>
        <dbReference type="ARBA" id="ARBA00023040"/>
    </source>
</evidence>
<gene>
    <name evidence="10" type="ORF">DdX_15396</name>
</gene>
<name>A0AAD4MQE7_9BILA</name>
<evidence type="ECO:0000256" key="2">
    <source>
        <dbReference type="ARBA" id="ARBA00022692"/>
    </source>
</evidence>
<feature type="transmembrane region" description="Helical" evidence="8">
    <location>
        <begin position="252"/>
        <end position="277"/>
    </location>
</feature>
<dbReference type="SUPFAM" id="SSF81321">
    <property type="entry name" value="Family A G protein-coupled receptor-like"/>
    <property type="match status" value="1"/>
</dbReference>
<dbReference type="EMBL" id="JAKKPZ010000096">
    <property type="protein sequence ID" value="KAI1702615.1"/>
    <property type="molecule type" value="Genomic_DNA"/>
</dbReference>
<feature type="domain" description="G-protein coupled receptors family 1 profile" evidence="9">
    <location>
        <begin position="31"/>
        <end position="308"/>
    </location>
</feature>
<sequence>MTSPEFDIVYFLYLIISITVFFTVLFVGINANVVVLIAILGDKKMRKSATSLLLLNLAVADLLYLIVVLLWIAFTPDLRAVLCPSYKWIHNSLLLGSVETYTAISLERYIALVHPMKVKHLCCRRNVLISMFLIWITAFLLESPTVLEDRYMAKDHFPYFQSLWQTDMRNQSSCSNIYFGTKKMKWFWYAELLFTYFLPFLVSSLLYFKICRELWSSNPRVLHRRARCSEEEGIRNSTDASIKSALRSRKSVIKMLIICMVMFFICYTPMTILFFLVGVLDWHVLYVELSMSFAMLVMVPSAANPFLYALFSSTFRLRVRAVMPRLFDICCNCFSTMVKKIDSSKIRDAELAPNIDHRVSA</sequence>
<keyword evidence="4" id="KW-0297">G-protein coupled receptor</keyword>
<protein>
    <submittedName>
        <fullName evidence="10">7 transmembrane receptor (Rhodopsin family) domain-containing protein</fullName>
    </submittedName>
</protein>
<feature type="transmembrane region" description="Helical" evidence="8">
    <location>
        <begin position="52"/>
        <end position="74"/>
    </location>
</feature>
<feature type="transmembrane region" description="Helical" evidence="8">
    <location>
        <begin position="186"/>
        <end position="208"/>
    </location>
</feature>
<keyword evidence="7" id="KW-0807">Transducer</keyword>
<feature type="transmembrane region" description="Helical" evidence="8">
    <location>
        <begin position="86"/>
        <end position="106"/>
    </location>
</feature>
<keyword evidence="2 8" id="KW-0812">Transmembrane</keyword>
<evidence type="ECO:0000256" key="1">
    <source>
        <dbReference type="ARBA" id="ARBA00004141"/>
    </source>
</evidence>
<keyword evidence="3 8" id="KW-1133">Transmembrane helix</keyword>
<dbReference type="PANTHER" id="PTHR45695">
    <property type="entry name" value="LEUCOKININ RECEPTOR-RELATED"/>
    <property type="match status" value="1"/>
</dbReference>
<organism evidence="10 11">
    <name type="scientific">Ditylenchus destructor</name>
    <dbReference type="NCBI Taxonomy" id="166010"/>
    <lineage>
        <taxon>Eukaryota</taxon>
        <taxon>Metazoa</taxon>
        <taxon>Ecdysozoa</taxon>
        <taxon>Nematoda</taxon>
        <taxon>Chromadorea</taxon>
        <taxon>Rhabditida</taxon>
        <taxon>Tylenchina</taxon>
        <taxon>Tylenchomorpha</taxon>
        <taxon>Sphaerularioidea</taxon>
        <taxon>Anguinidae</taxon>
        <taxon>Anguininae</taxon>
        <taxon>Ditylenchus</taxon>
    </lineage>
</organism>
<keyword evidence="6 10" id="KW-0675">Receptor</keyword>
<evidence type="ECO:0000256" key="5">
    <source>
        <dbReference type="ARBA" id="ARBA00023136"/>
    </source>
</evidence>
<dbReference type="InterPro" id="IPR017452">
    <property type="entry name" value="GPCR_Rhodpsn_7TM"/>
</dbReference>
<dbReference type="AlphaFoldDB" id="A0AAD4MQE7"/>
<comment type="caution">
    <text evidence="10">The sequence shown here is derived from an EMBL/GenBank/DDBJ whole genome shotgun (WGS) entry which is preliminary data.</text>
</comment>
<evidence type="ECO:0000256" key="3">
    <source>
        <dbReference type="ARBA" id="ARBA00022989"/>
    </source>
</evidence>
<evidence type="ECO:0000259" key="9">
    <source>
        <dbReference type="PROSITE" id="PS50262"/>
    </source>
</evidence>